<dbReference type="GO" id="GO:0032979">
    <property type="term" value="P:protein insertion into mitochondrial inner membrane from matrix"/>
    <property type="evidence" value="ECO:0007669"/>
    <property type="project" value="EnsemblFungi"/>
</dbReference>
<proteinExistence type="predicted"/>
<dbReference type="GO" id="GO:0070131">
    <property type="term" value="P:positive regulation of mitochondrial translation"/>
    <property type="evidence" value="ECO:0007669"/>
    <property type="project" value="EnsemblFungi"/>
</dbReference>
<protein>
    <submittedName>
        <fullName evidence="1">Uncharacterized protein</fullName>
    </submittedName>
</protein>
<dbReference type="Gene3D" id="3.10.450.240">
    <property type="match status" value="1"/>
</dbReference>
<dbReference type="Pfam" id="PF07961">
    <property type="entry name" value="MBA1"/>
    <property type="match status" value="1"/>
</dbReference>
<dbReference type="Proteomes" id="UP000094236">
    <property type="component" value="Unassembled WGS sequence"/>
</dbReference>
<dbReference type="GO" id="GO:0005743">
    <property type="term" value="C:mitochondrial inner membrane"/>
    <property type="evidence" value="ECO:0007669"/>
    <property type="project" value="EnsemblFungi"/>
</dbReference>
<dbReference type="InterPro" id="IPR024621">
    <property type="entry name" value="Mba1"/>
</dbReference>
<name>A0A1E4TQQ3_PACTA</name>
<dbReference type="PANTHER" id="PTHR13333:SF5">
    <property type="entry name" value="M-AAA PROTEASE-INTERACTING PROTEIN 1, MITOCHONDRIAL"/>
    <property type="match status" value="1"/>
</dbReference>
<dbReference type="GO" id="GO:0097177">
    <property type="term" value="F:mitochondrial ribosome binding"/>
    <property type="evidence" value="ECO:0007669"/>
    <property type="project" value="EnsemblFungi"/>
</dbReference>
<dbReference type="OrthoDB" id="19619at2759"/>
<accession>A0A1E4TQQ3</accession>
<dbReference type="PANTHER" id="PTHR13333">
    <property type="entry name" value="M-AAA PROTEASE-INTERACTING PROTEIN 1, MITOCHONDRIAL"/>
    <property type="match status" value="1"/>
</dbReference>
<gene>
    <name evidence="1" type="ORF">PACTADRAFT_50966</name>
</gene>
<evidence type="ECO:0000313" key="2">
    <source>
        <dbReference type="Proteomes" id="UP000094236"/>
    </source>
</evidence>
<dbReference type="STRING" id="669874.A0A1E4TQQ3"/>
<keyword evidence="2" id="KW-1185">Reference proteome</keyword>
<reference evidence="2" key="1">
    <citation type="submission" date="2016-05" db="EMBL/GenBank/DDBJ databases">
        <title>Comparative genomics of biotechnologically important yeasts.</title>
        <authorList>
            <consortium name="DOE Joint Genome Institute"/>
            <person name="Riley R."/>
            <person name="Haridas S."/>
            <person name="Wolfe K.H."/>
            <person name="Lopes M.R."/>
            <person name="Hittinger C.T."/>
            <person name="Goker M."/>
            <person name="Salamov A."/>
            <person name="Wisecaver J."/>
            <person name="Long T.M."/>
            <person name="Aerts A.L."/>
            <person name="Barry K."/>
            <person name="Choi C."/>
            <person name="Clum A."/>
            <person name="Coughlan A.Y."/>
            <person name="Deshpande S."/>
            <person name="Douglass A.P."/>
            <person name="Hanson S.J."/>
            <person name="Klenk H.-P."/>
            <person name="Labutti K."/>
            <person name="Lapidus A."/>
            <person name="Lindquist E."/>
            <person name="Lipzen A."/>
            <person name="Meier-Kolthoff J.P."/>
            <person name="Ohm R.A."/>
            <person name="Otillar R.P."/>
            <person name="Pangilinan J."/>
            <person name="Peng Y."/>
            <person name="Rokas A."/>
            <person name="Rosa C.A."/>
            <person name="Scheuner C."/>
            <person name="Sibirny A.A."/>
            <person name="Slot J.C."/>
            <person name="Stielow J.B."/>
            <person name="Sun H."/>
            <person name="Kurtzman C.P."/>
            <person name="Blackwell M."/>
            <person name="Grigoriev I.V."/>
            <person name="Jeffries T.W."/>
        </authorList>
    </citation>
    <scope>NUCLEOTIDE SEQUENCE [LARGE SCALE GENOMIC DNA]</scope>
    <source>
        <strain evidence="2">NRRL Y-2460</strain>
    </source>
</reference>
<organism evidence="1 2">
    <name type="scientific">Pachysolen tannophilus NRRL Y-2460</name>
    <dbReference type="NCBI Taxonomy" id="669874"/>
    <lineage>
        <taxon>Eukaryota</taxon>
        <taxon>Fungi</taxon>
        <taxon>Dikarya</taxon>
        <taxon>Ascomycota</taxon>
        <taxon>Saccharomycotina</taxon>
        <taxon>Pichiomycetes</taxon>
        <taxon>Pachysolenaceae</taxon>
        <taxon>Pachysolen</taxon>
    </lineage>
</organism>
<dbReference type="AlphaFoldDB" id="A0A1E4TQQ3"/>
<sequence>MIRVVYRGFPSVRSVGSVSAVRVSVGGVGIFNNNILFSSSPSSCSVRFNSTEKTSLSSTKSKSSNTIGNQPSITKIGIPAKLYIPPRISRLPNPFLNPVRFMKCIFKRLGLVGLNTLQVIDFRKGGLKPEFILWKNLAIEKFVHVNKAFAQRKLQTVRSECSSFVFDALKNRSKTLPKDVELDWKLIKFNSKPKLLSFYHFPTTDGATLCLQIVYKFDTKQRLVFVKNGETTNQDKDLIEYLAFNVDPYTKEVCIAGSLFESGIDEKISPEASPSQRTVLNNMVEFGDIYRIEPPRDLPKKIESSKN</sequence>
<evidence type="ECO:0000313" key="1">
    <source>
        <dbReference type="EMBL" id="ODV94077.1"/>
    </source>
</evidence>
<dbReference type="EMBL" id="KV454016">
    <property type="protein sequence ID" value="ODV94077.1"/>
    <property type="molecule type" value="Genomic_DNA"/>
</dbReference>